<evidence type="ECO:0000313" key="1">
    <source>
        <dbReference type="EMBL" id="XCD07432.1"/>
    </source>
</evidence>
<name>A0AAU8B536_9CAUD</name>
<organism evidence="1">
    <name type="scientific">Dulem virus 34</name>
    <dbReference type="NCBI Taxonomy" id="3145752"/>
    <lineage>
        <taxon>Viruses</taxon>
        <taxon>Duplodnaviria</taxon>
        <taxon>Heunggongvirae</taxon>
        <taxon>Uroviricota</taxon>
        <taxon>Caudoviricetes</taxon>
    </lineage>
</organism>
<accession>A0AAU8B536</accession>
<protein>
    <submittedName>
        <fullName evidence="1">Tail completion protein</fullName>
    </submittedName>
</protein>
<dbReference type="EMBL" id="PP511788">
    <property type="protein sequence ID" value="XCD07432.1"/>
    <property type="molecule type" value="Genomic_DNA"/>
</dbReference>
<reference evidence="1" key="1">
    <citation type="submission" date="2024-03" db="EMBL/GenBank/DDBJ databases">
        <title>Diverse circular DNA viruses in blood, oral, and fecal samples of captive lemurs.</title>
        <authorList>
            <person name="Paietta E.N."/>
            <person name="Kraberger S."/>
            <person name="Lund M.C."/>
            <person name="Custer J.M."/>
            <person name="Vargas K.M."/>
            <person name="Ehmke E.E."/>
            <person name="Yoder A.D."/>
            <person name="Varsani A."/>
        </authorList>
    </citation>
    <scope>NUCLEOTIDE SEQUENCE</scope>
    <source>
        <strain evidence="1">Duke_28FF_219</strain>
    </source>
</reference>
<proteinExistence type="predicted"/>
<sequence length="159" mass="18191">MTQELLLDTVVEDLEKLFSHYKLVNSLGVERTVRVFPQDLPIREGDDEETDKEAPPEPYVIVRLPEGELPEQDARQTVEVVLVVCVCDPDRNRQGYRDAFHIVNEIMQHYGANGVVGNRYEVQYPIKWATQEKETHPYYFAAVGLSMAAPAIFKEVPET</sequence>